<organism evidence="1">
    <name type="scientific">marine sediment metagenome</name>
    <dbReference type="NCBI Taxonomy" id="412755"/>
    <lineage>
        <taxon>unclassified sequences</taxon>
        <taxon>metagenomes</taxon>
        <taxon>ecological metagenomes</taxon>
    </lineage>
</organism>
<reference evidence="1" key="1">
    <citation type="journal article" date="2015" name="Nature">
        <title>Complex archaea that bridge the gap between prokaryotes and eukaryotes.</title>
        <authorList>
            <person name="Spang A."/>
            <person name="Saw J.H."/>
            <person name="Jorgensen S.L."/>
            <person name="Zaremba-Niedzwiedzka K."/>
            <person name="Martijn J."/>
            <person name="Lind A.E."/>
            <person name="van Eijk R."/>
            <person name="Schleper C."/>
            <person name="Guy L."/>
            <person name="Ettema T.J."/>
        </authorList>
    </citation>
    <scope>NUCLEOTIDE SEQUENCE</scope>
</reference>
<comment type="caution">
    <text evidence="1">The sequence shown here is derived from an EMBL/GenBank/DDBJ whole genome shotgun (WGS) entry which is preliminary data.</text>
</comment>
<protein>
    <submittedName>
        <fullName evidence="1">Uncharacterized protein</fullName>
    </submittedName>
</protein>
<dbReference type="Gene3D" id="1.10.260.40">
    <property type="entry name" value="lambda repressor-like DNA-binding domains"/>
    <property type="match status" value="1"/>
</dbReference>
<proteinExistence type="predicted"/>
<name>A0A0F9SLK4_9ZZZZ</name>
<dbReference type="InterPro" id="IPR010982">
    <property type="entry name" value="Lambda_DNA-bd_dom_sf"/>
</dbReference>
<evidence type="ECO:0000313" key="1">
    <source>
        <dbReference type="EMBL" id="KKN67909.1"/>
    </source>
</evidence>
<sequence>MPLEALQKIVEETVRKLEKKPLPFVETLKSCRIALGLKRCKVAEILGFKIVRLIKIELGDFRDVNRREIEKLASFYGLDSQHLYDLAVKHAGRFSGKRLRIVKFT</sequence>
<accession>A0A0F9SLK4</accession>
<dbReference type="AlphaFoldDB" id="A0A0F9SLK4"/>
<dbReference type="EMBL" id="LAZR01000463">
    <property type="protein sequence ID" value="KKN67909.1"/>
    <property type="molecule type" value="Genomic_DNA"/>
</dbReference>
<dbReference type="SUPFAM" id="SSF47413">
    <property type="entry name" value="lambda repressor-like DNA-binding domains"/>
    <property type="match status" value="1"/>
</dbReference>
<gene>
    <name evidence="1" type="ORF">LCGC14_0456960</name>
</gene>
<dbReference type="GO" id="GO:0003677">
    <property type="term" value="F:DNA binding"/>
    <property type="evidence" value="ECO:0007669"/>
    <property type="project" value="InterPro"/>
</dbReference>